<proteinExistence type="predicted"/>
<feature type="compositionally biased region" description="Pro residues" evidence="1">
    <location>
        <begin position="391"/>
        <end position="409"/>
    </location>
</feature>
<dbReference type="AlphaFoldDB" id="A0A1K0GR41"/>
<evidence type="ECO:0000313" key="3">
    <source>
        <dbReference type="Proteomes" id="UP000179920"/>
    </source>
</evidence>
<feature type="compositionally biased region" description="Basic and acidic residues" evidence="1">
    <location>
        <begin position="916"/>
        <end position="936"/>
    </location>
</feature>
<feature type="region of interest" description="Disordered" evidence="1">
    <location>
        <begin position="1"/>
        <end position="21"/>
    </location>
</feature>
<feature type="compositionally biased region" description="Polar residues" evidence="1">
    <location>
        <begin position="831"/>
        <end position="848"/>
    </location>
</feature>
<feature type="compositionally biased region" description="Low complexity" evidence="1">
    <location>
        <begin position="1074"/>
        <end position="1090"/>
    </location>
</feature>
<organism evidence="2 3">
    <name type="scientific">Ustilago bromivora</name>
    <dbReference type="NCBI Taxonomy" id="307758"/>
    <lineage>
        <taxon>Eukaryota</taxon>
        <taxon>Fungi</taxon>
        <taxon>Dikarya</taxon>
        <taxon>Basidiomycota</taxon>
        <taxon>Ustilaginomycotina</taxon>
        <taxon>Ustilaginomycetes</taxon>
        <taxon>Ustilaginales</taxon>
        <taxon>Ustilaginaceae</taxon>
        <taxon>Ustilago</taxon>
    </lineage>
</organism>
<feature type="compositionally biased region" description="Low complexity" evidence="1">
    <location>
        <begin position="804"/>
        <end position="813"/>
    </location>
</feature>
<feature type="compositionally biased region" description="Low complexity" evidence="1">
    <location>
        <begin position="639"/>
        <end position="654"/>
    </location>
</feature>
<feature type="compositionally biased region" description="Basic and acidic residues" evidence="1">
    <location>
        <begin position="655"/>
        <end position="672"/>
    </location>
</feature>
<feature type="compositionally biased region" description="Low complexity" evidence="1">
    <location>
        <begin position="578"/>
        <end position="588"/>
    </location>
</feature>
<feature type="compositionally biased region" description="Polar residues" evidence="1">
    <location>
        <begin position="478"/>
        <end position="491"/>
    </location>
</feature>
<feature type="compositionally biased region" description="Basic and acidic residues" evidence="1">
    <location>
        <begin position="1093"/>
        <end position="1102"/>
    </location>
</feature>
<evidence type="ECO:0000313" key="2">
    <source>
        <dbReference type="EMBL" id="SAM82538.1"/>
    </source>
</evidence>
<feature type="region of interest" description="Disordered" evidence="1">
    <location>
        <begin position="903"/>
        <end position="1114"/>
    </location>
</feature>
<feature type="region of interest" description="Disordered" evidence="1">
    <location>
        <begin position="315"/>
        <end position="349"/>
    </location>
</feature>
<protein>
    <submittedName>
        <fullName evidence="2">Uncharacterized protein</fullName>
    </submittedName>
</protein>
<dbReference type="OrthoDB" id="2553626at2759"/>
<accession>A0A1K0GR41</accession>
<feature type="region of interest" description="Disordered" evidence="1">
    <location>
        <begin position="164"/>
        <end position="199"/>
    </location>
</feature>
<sequence length="1136" mass="121080">MSHSHVPTLAMASPSRNTSTASSIRASSTAALLNPARRSFLDESALSPQEYIVYLSSFASIKPAPSDQPDLIDEQDGLRYLREECGMSMADELEILPLFERTPLGLASGHFFAMLRLVSWAQQGKSATKDLVFTQTKPARIALPKKISTPQSASAATFGNVQQITSPGPRSLTAGPLPLVSASAPPTQIPPQKPDSSTKPLLTPVREEFGLNFNEQPDSQRDAFKPPPAVPAKPQMPKLVAPKPKFANPNIPLNLEQLQRKPVPIPPSSSANLFHDGATSTTSYASGSGYAVAVGAASTLPTNISTPSGALLGFDPAPNPFKQSKPRIVKPTPVRASSPASNPFRNGTPAMAVQTHLPKVVFDQANDASSQASSSRSRQQHQTDRLGASSPPLPPRPGDRNPPPLPPRHISPLIQAGLNARSEVRRARESLPPKTFTVLQSSAAKHGGHPPAKPRLLNGQTAPPEIAAATSHAKKRSMSGTKSFLGSSSALSHPLQRRDSEQSASDVGRNDTELGTAARRTSSQLQRGISGDSEVGAGSSMVSHGVLHQQRQRTVPTVAPKPIYAKKAGSASGGGGEDSSSSVSKVKATLPSWLKEQEELQREALASGSEPPPPPPIQPTEGGVRGRASRTVVDDLTDSAEAMSDEAAAANAASIDRHNPFFPPHRRDEGRSPHPRAAGPDVEGFDDSQVSSNRPLGRSKTTGASANRPPPPRRPRPAGATDADIVGEENGSAVSSNAHWGHSLESGTYAGFKPNKEPKNSGGLRLVPPSKQARMLNIANAEQLEKEGIRPAQDLRKVSITSTSQDDANNAGQQQGGGGANSENSSGNAPMSPTTPSGNYPISHQIQPSGLMRRQGSLGSTIREKVSDILRLQDQPPKGQRGVDLLTQDINRFVDKNEWLARKRDSFVRSTSGNAAREKERLLNSSEEDRMHSRGEVEEEEDDGPHPDTDPSQDFKRHSSSHHRSISGSGGNRDPFSSPPPKPHSPSVVQSHQHEHNPHLHQPPPQHPATTKQFDPQTGGLRRSGSLNPKRSSSYNYPAAPSPPGFGRDGNQTSAGSTTAAGGGRRWSSFHQPHNSFSQLQSHSSQFLNQHPHQHEARRDLRGSAVDEEDADENVDEVIVGARGGTSELHSGYAQL</sequence>
<feature type="region of interest" description="Disordered" evidence="1">
    <location>
        <begin position="467"/>
        <end position="862"/>
    </location>
</feature>
<feature type="compositionally biased region" description="Basic and acidic residues" evidence="1">
    <location>
        <begin position="944"/>
        <end position="957"/>
    </location>
</feature>
<dbReference type="Proteomes" id="UP000179920">
    <property type="component" value="Chromosome VIII"/>
</dbReference>
<evidence type="ECO:0000256" key="1">
    <source>
        <dbReference type="SAM" id="MobiDB-lite"/>
    </source>
</evidence>
<gene>
    <name evidence="2" type="ORF">UBRO_05229</name>
</gene>
<feature type="compositionally biased region" description="Low complexity" evidence="1">
    <location>
        <begin position="365"/>
        <end position="377"/>
    </location>
</feature>
<name>A0A1K0GR41_9BASI</name>
<feature type="region of interest" description="Disordered" evidence="1">
    <location>
        <begin position="365"/>
        <end position="411"/>
    </location>
</feature>
<dbReference type="EMBL" id="LT558124">
    <property type="protein sequence ID" value="SAM82538.1"/>
    <property type="molecule type" value="Genomic_DNA"/>
</dbReference>
<feature type="compositionally biased region" description="Basic and acidic residues" evidence="1">
    <location>
        <begin position="783"/>
        <end position="797"/>
    </location>
</feature>
<feature type="compositionally biased region" description="Polar residues" evidence="1">
    <location>
        <begin position="688"/>
        <end position="705"/>
    </location>
</feature>
<reference evidence="3" key="1">
    <citation type="submission" date="2016-04" db="EMBL/GenBank/DDBJ databases">
        <authorList>
            <person name="Guldener U."/>
            <person name="Guldener U."/>
        </authorList>
    </citation>
    <scope>NUCLEOTIDE SEQUENCE [LARGE SCALE GENOMIC DNA]</scope>
    <source>
        <strain evidence="3">UB2112</strain>
    </source>
</reference>